<comment type="caution">
    <text evidence="3">The sequence shown here is derived from an EMBL/GenBank/DDBJ whole genome shotgun (WGS) entry which is preliminary data.</text>
</comment>
<keyword evidence="4" id="KW-1185">Reference proteome</keyword>
<dbReference type="PANTHER" id="PTHR10257">
    <property type="entry name" value="SERINE/THREONINE PROTEIN PHOSPHATASE 2A PP2A REGULATORY SUBUNIT B"/>
    <property type="match status" value="1"/>
</dbReference>
<protein>
    <recommendedName>
        <fullName evidence="5">Serine/threonine protein phosphatase 2A regulatory subunit</fullName>
    </recommendedName>
</protein>
<dbReference type="SUPFAM" id="SSF48371">
    <property type="entry name" value="ARM repeat"/>
    <property type="match status" value="1"/>
</dbReference>
<dbReference type="Pfam" id="PF01603">
    <property type="entry name" value="B56"/>
    <property type="match status" value="1"/>
</dbReference>
<feature type="compositionally biased region" description="Basic and acidic residues" evidence="2">
    <location>
        <begin position="20"/>
        <end position="34"/>
    </location>
</feature>
<dbReference type="EMBL" id="CALNXI010000898">
    <property type="protein sequence ID" value="CAH3145742.1"/>
    <property type="molecule type" value="Genomic_DNA"/>
</dbReference>
<accession>A0ABN8PP41</accession>
<dbReference type="PANTHER" id="PTHR10257:SF3">
    <property type="entry name" value="SERINE_THREONINE-PROTEIN PHOSPHATASE 2A 56 KDA REGULATORY SUBUNIT GAMMA ISOFORM"/>
    <property type="match status" value="1"/>
</dbReference>
<feature type="region of interest" description="Disordered" evidence="2">
    <location>
        <begin position="1"/>
        <end position="74"/>
    </location>
</feature>
<dbReference type="Proteomes" id="UP001159427">
    <property type="component" value="Unassembled WGS sequence"/>
</dbReference>
<evidence type="ECO:0000313" key="3">
    <source>
        <dbReference type="EMBL" id="CAH3145742.1"/>
    </source>
</evidence>
<evidence type="ECO:0008006" key="5">
    <source>
        <dbReference type="Google" id="ProtNLM"/>
    </source>
</evidence>
<reference evidence="3 4" key="1">
    <citation type="submission" date="2022-05" db="EMBL/GenBank/DDBJ databases">
        <authorList>
            <consortium name="Genoscope - CEA"/>
            <person name="William W."/>
        </authorList>
    </citation>
    <scope>NUCLEOTIDE SEQUENCE [LARGE SCALE GENOMIC DNA]</scope>
</reference>
<dbReference type="InterPro" id="IPR002554">
    <property type="entry name" value="PP2A_B56"/>
</dbReference>
<evidence type="ECO:0000313" key="4">
    <source>
        <dbReference type="Proteomes" id="UP001159427"/>
    </source>
</evidence>
<dbReference type="InterPro" id="IPR011989">
    <property type="entry name" value="ARM-like"/>
</dbReference>
<evidence type="ECO:0000256" key="1">
    <source>
        <dbReference type="ARBA" id="ARBA00009745"/>
    </source>
</evidence>
<comment type="similarity">
    <text evidence="1">Belongs to the phosphatase 2A regulatory subunit B56 family.</text>
</comment>
<gene>
    <name evidence="3" type="ORF">PEVE_00043581</name>
</gene>
<organism evidence="3 4">
    <name type="scientific">Porites evermanni</name>
    <dbReference type="NCBI Taxonomy" id="104178"/>
    <lineage>
        <taxon>Eukaryota</taxon>
        <taxon>Metazoa</taxon>
        <taxon>Cnidaria</taxon>
        <taxon>Anthozoa</taxon>
        <taxon>Hexacorallia</taxon>
        <taxon>Scleractinia</taxon>
        <taxon>Fungiina</taxon>
        <taxon>Poritidae</taxon>
        <taxon>Porites</taxon>
    </lineage>
</organism>
<sequence>MPNKGKKDKISKSGGSAKQANKENGDVVTDEAKSKSQPVSHPPSQAVKLRQYANGPSIMRKEKRQSSSSFNVSDNREIVKLPPLKDAPPNEREQLFIQKIQQCCILFDFAMDPLSDLKFKEVKRAALNEIVDFITHNRGVVTDPIYLEVAHMFAVNTFRTLPPPSNPNGAEFDPEEDEPNLEAAWPHLQIVYELFLRFLESQDFQPAVAKKFVDQKFVMQLLDLFDSEDPRERDFLKTVIHRIYGKFLGLRAYIRKQINNIFYRFIYETEHHNGIAELLEILGSIINGFALPLKEEHKHFLMKVLMPLHKVKALSMYHPQV</sequence>
<dbReference type="Gene3D" id="1.25.10.10">
    <property type="entry name" value="Leucine-rich Repeat Variant"/>
    <property type="match status" value="1"/>
</dbReference>
<evidence type="ECO:0000256" key="2">
    <source>
        <dbReference type="SAM" id="MobiDB-lite"/>
    </source>
</evidence>
<dbReference type="InterPro" id="IPR016024">
    <property type="entry name" value="ARM-type_fold"/>
</dbReference>
<name>A0ABN8PP41_9CNID</name>
<proteinExistence type="inferred from homology"/>